<evidence type="ECO:0000256" key="2">
    <source>
        <dbReference type="SAM" id="MobiDB-lite"/>
    </source>
</evidence>
<dbReference type="InterPro" id="IPR014717">
    <property type="entry name" value="Transl_elong_EF1B/ribsomal_bS6"/>
</dbReference>
<dbReference type="HOGENOM" id="CLU_1358585_0_0_0"/>
<keyword evidence="4" id="KW-1185">Reference proteome</keyword>
<dbReference type="OrthoDB" id="72176at2"/>
<evidence type="ECO:0000256" key="1">
    <source>
        <dbReference type="SAM" id="Coils"/>
    </source>
</evidence>
<keyword evidence="1" id="KW-0175">Coiled coil</keyword>
<dbReference type="RefSeq" id="WP_014686544.1">
    <property type="nucleotide sequence ID" value="NC_017791.1"/>
</dbReference>
<protein>
    <recommendedName>
        <fullName evidence="5">Type IV pilus assembly protein PilO</fullName>
    </recommendedName>
</protein>
<dbReference type="InterPro" id="IPR007445">
    <property type="entry name" value="PilO"/>
</dbReference>
<name>H8H1Q1_DEIGI</name>
<evidence type="ECO:0000313" key="3">
    <source>
        <dbReference type="EMBL" id="AFD27448.1"/>
    </source>
</evidence>
<keyword evidence="3" id="KW-0614">Plasmid</keyword>
<dbReference type="Pfam" id="PF04350">
    <property type="entry name" value="PilO"/>
    <property type="match status" value="1"/>
</dbReference>
<reference evidence="3 4" key="1">
    <citation type="journal article" date="2012" name="PLoS ONE">
        <title>Genome sequence and transcriptome analysis of the radioresistant bacterium Deinococcus gobiensis: insights into the extreme environmental adaptations.</title>
        <authorList>
            <person name="Yuan M."/>
            <person name="Chen M."/>
            <person name="Zhang W."/>
            <person name="Lu W."/>
            <person name="Wang J."/>
            <person name="Yang M."/>
            <person name="Zhao P."/>
            <person name="Tang R."/>
            <person name="Li X."/>
            <person name="Hao Y."/>
            <person name="Zhou Z."/>
            <person name="Zhan Y."/>
            <person name="Yu H."/>
            <person name="Teng C."/>
            <person name="Yan Y."/>
            <person name="Ping S."/>
            <person name="Wang Y."/>
            <person name="Lin M."/>
        </authorList>
    </citation>
    <scope>NUCLEOTIDE SEQUENCE [LARGE SCALE GENOMIC DNA]</scope>
    <source>
        <strain evidence="4">DSM 21396 / JCM 16679 / CGMCC 1.7299 / I-0</strain>
        <plasmid evidence="3">P2</plasmid>
    </source>
</reference>
<organism evidence="3 4">
    <name type="scientific">Deinococcus gobiensis (strain DSM 21396 / JCM 16679 / CGMCC 1.7299 / I-0)</name>
    <dbReference type="NCBI Taxonomy" id="745776"/>
    <lineage>
        <taxon>Bacteria</taxon>
        <taxon>Thermotogati</taxon>
        <taxon>Deinococcota</taxon>
        <taxon>Deinococci</taxon>
        <taxon>Deinococcales</taxon>
        <taxon>Deinococcaceae</taxon>
        <taxon>Deinococcus</taxon>
    </lineage>
</organism>
<dbReference type="Gene3D" id="3.30.70.60">
    <property type="match status" value="1"/>
</dbReference>
<dbReference type="EMBL" id="CP002193">
    <property type="protein sequence ID" value="AFD27448.1"/>
    <property type="molecule type" value="Genomic_DNA"/>
</dbReference>
<feature type="compositionally biased region" description="Low complexity" evidence="2">
    <location>
        <begin position="172"/>
        <end position="192"/>
    </location>
</feature>
<dbReference type="GO" id="GO:0043107">
    <property type="term" value="P:type IV pilus-dependent motility"/>
    <property type="evidence" value="ECO:0007669"/>
    <property type="project" value="InterPro"/>
</dbReference>
<dbReference type="Proteomes" id="UP000007575">
    <property type="component" value="Plasmid P2"/>
</dbReference>
<gene>
    <name evidence="3" type="ordered locus">DGo_PB0179</name>
</gene>
<dbReference type="GO" id="GO:0043683">
    <property type="term" value="P:type IV pilus assembly"/>
    <property type="evidence" value="ECO:0007669"/>
    <property type="project" value="InterPro"/>
</dbReference>
<evidence type="ECO:0000313" key="4">
    <source>
        <dbReference type="Proteomes" id="UP000007575"/>
    </source>
</evidence>
<proteinExistence type="predicted"/>
<dbReference type="PATRIC" id="fig|745776.4.peg.3550"/>
<feature type="region of interest" description="Disordered" evidence="2">
    <location>
        <begin position="172"/>
        <end position="201"/>
    </location>
</feature>
<accession>H8H1Q1</accession>
<sequence length="201" mass="20802">MNNPALPAVLVILVGLGLAAKVTWPGLQEALRTKAALTEEISTLETKVASLPTEQARAKSLQQEAETLKASLPDDESLPKVLETLTDTARALGVTSGKLSRSVRASDIAGISAVDLDMDLNGTYARTQAYIETLAQLPRAYTVRSLSLAAGENGKVISSLKLTTYKRDSVATTPAVTPTPGVTPASTTAPTGQSAPTGGTS</sequence>
<geneLocation type="plasmid" evidence="3 4">
    <name>P2</name>
</geneLocation>
<feature type="coiled-coil region" evidence="1">
    <location>
        <begin position="27"/>
        <end position="71"/>
    </location>
</feature>
<evidence type="ECO:0008006" key="5">
    <source>
        <dbReference type="Google" id="ProtNLM"/>
    </source>
</evidence>
<dbReference type="AlphaFoldDB" id="H8H1Q1"/>
<dbReference type="KEGG" id="dgo:DGo_PB0179"/>